<dbReference type="InterPro" id="IPR010285">
    <property type="entry name" value="DNA_helicase_pif1-like_DEAD"/>
</dbReference>
<dbReference type="GO" id="GO:0006310">
    <property type="term" value="P:DNA recombination"/>
    <property type="evidence" value="ECO:0007669"/>
    <property type="project" value="UniProtKB-KW"/>
</dbReference>
<evidence type="ECO:0000259" key="5">
    <source>
        <dbReference type="Pfam" id="PF21530"/>
    </source>
</evidence>
<dbReference type="Pfam" id="PF14214">
    <property type="entry name" value="Helitron_like_N"/>
    <property type="match status" value="1"/>
</dbReference>
<dbReference type="SUPFAM" id="SSF52540">
    <property type="entry name" value="P-loop containing nucleoside triphosphate hydrolases"/>
    <property type="match status" value="1"/>
</dbReference>
<dbReference type="GO" id="GO:0016787">
    <property type="term" value="F:hydrolase activity"/>
    <property type="evidence" value="ECO:0007669"/>
    <property type="project" value="UniProtKB-KW"/>
</dbReference>
<keyword evidence="1" id="KW-0547">Nucleotide-binding</keyword>
<comment type="cofactor">
    <cofactor evidence="1">
        <name>Mg(2+)</name>
        <dbReference type="ChEBI" id="CHEBI:18420"/>
    </cofactor>
</comment>
<dbReference type="PANTHER" id="PTHR10492">
    <property type="match status" value="1"/>
</dbReference>
<feature type="region of interest" description="Disordered" evidence="2">
    <location>
        <begin position="1"/>
        <end position="21"/>
    </location>
</feature>
<organism evidence="6 7">
    <name type="scientific">Lactuca sativa</name>
    <name type="common">Garden lettuce</name>
    <dbReference type="NCBI Taxonomy" id="4236"/>
    <lineage>
        <taxon>Eukaryota</taxon>
        <taxon>Viridiplantae</taxon>
        <taxon>Streptophyta</taxon>
        <taxon>Embryophyta</taxon>
        <taxon>Tracheophyta</taxon>
        <taxon>Spermatophyta</taxon>
        <taxon>Magnoliopsida</taxon>
        <taxon>eudicotyledons</taxon>
        <taxon>Gunneridae</taxon>
        <taxon>Pentapetalae</taxon>
        <taxon>asterids</taxon>
        <taxon>campanulids</taxon>
        <taxon>Asterales</taxon>
        <taxon>Asteraceae</taxon>
        <taxon>Cichorioideae</taxon>
        <taxon>Cichorieae</taxon>
        <taxon>Lactucinae</taxon>
        <taxon>Lactuca</taxon>
    </lineage>
</organism>
<dbReference type="GO" id="GO:0000723">
    <property type="term" value="P:telomere maintenance"/>
    <property type="evidence" value="ECO:0007669"/>
    <property type="project" value="InterPro"/>
</dbReference>
<dbReference type="EC" id="5.6.2.3" evidence="1"/>
<dbReference type="AlphaFoldDB" id="A0A9R1XHD1"/>
<keyword evidence="7" id="KW-1185">Reference proteome</keyword>
<dbReference type="GO" id="GO:0006281">
    <property type="term" value="P:DNA repair"/>
    <property type="evidence" value="ECO:0007669"/>
    <property type="project" value="UniProtKB-KW"/>
</dbReference>
<evidence type="ECO:0000256" key="2">
    <source>
        <dbReference type="SAM" id="MobiDB-lite"/>
    </source>
</evidence>
<comment type="caution">
    <text evidence="6">The sequence shown here is derived from an EMBL/GenBank/DDBJ whole genome shotgun (WGS) entry which is preliminary data.</text>
</comment>
<comment type="similarity">
    <text evidence="1">Belongs to the helicase family.</text>
</comment>
<reference evidence="6 7" key="1">
    <citation type="journal article" date="2017" name="Nat. Commun.">
        <title>Genome assembly with in vitro proximity ligation data and whole-genome triplication in lettuce.</title>
        <authorList>
            <person name="Reyes-Chin-Wo S."/>
            <person name="Wang Z."/>
            <person name="Yang X."/>
            <person name="Kozik A."/>
            <person name="Arikit S."/>
            <person name="Song C."/>
            <person name="Xia L."/>
            <person name="Froenicke L."/>
            <person name="Lavelle D.O."/>
            <person name="Truco M.J."/>
            <person name="Xia R."/>
            <person name="Zhu S."/>
            <person name="Xu C."/>
            <person name="Xu H."/>
            <person name="Xu X."/>
            <person name="Cox K."/>
            <person name="Korf I."/>
            <person name="Meyers B.C."/>
            <person name="Michelmore R.W."/>
        </authorList>
    </citation>
    <scope>NUCLEOTIDE SEQUENCE [LARGE SCALE GENOMIC DNA]</scope>
    <source>
        <strain evidence="7">cv. Salinas</strain>
        <tissue evidence="6">Seedlings</tissue>
    </source>
</reference>
<dbReference type="InterPro" id="IPR049163">
    <property type="entry name" value="Pif1-like_2B_dom"/>
</dbReference>
<sequence>MDVRSKRPAVSSSSSSAPRSCRSRHLDFFSGLPQYVDSGDCICVCEFCGAYFWYLERVAKFSTPAHPRYSHCCRDGGVVLPYPPAFDPDFVALYENVSFMKDIRAYNSMFSMTSFGANVDHAVNEDRGPYVFKISGQISHTIGSLSPDPVEGPRLKAIDGPRKRDLDGNIVHFLVDFLGDNNEYVQTFKTAKNMADECNLDLYAVRLFNNVPDRTYGLPSPGSLGCVVTGYDPTCTTYDIVVFSHSGRPKRISKLHPSYMPLQYPLLFPYGEEGWSPHLKIGNRRGATAKNLTVNMYYAYYIHARRHIWSPITRLEYITKHQSNLWSDYVSGLYDALSNGDREAHTVGKQVFLPASFTGGPRFIYSNYQDALSICRVYGNPHYFITFTCNVKWPKITRYMETHRQRDVHSRADIIARIFHIKVHEFIDFLKADKPFGAVDAYLYTIEFQKRGLPHCHTLLWVKAADRIRTAADVDTYITVELSDPVTDSELNTRDPAGRHLTDLEYPKAYKWEKSFKSWRPRVDKSSKMIGRLVFVHPTSGELFYLRMLLCHQKSCMSFQDLRTVSGTFYPTFRAACNALNLIGDDAEWMTAFTEASVWATSPQFRSLFCQLLLFCEVSNPQTLWEFACEKMKDDYLHAMKREMPDKDVASFTDIIQQQLLNDLDNTLRSSVPSKSMAVFGLPIPTNQINGVLQNRLLLEEMSYDREALKRQHQILLPQLNIDQLSRTSLIVWDEAPMSDRRCFEFLDRSLIDVLDCDDQLFGGISVLLGGDFRQTLPVLPNATRSETISLTLPSSYLRRYFRICLLRKNMRVESSEITANGSTSASAFATWLLRIGDGTIGVLDKDDPQDSSFIEIPDSLLIKPGPESLKTLIQFVYGDTTLTTPTAADLSVKAIVSPMNDTADDINEQILKMVTSDGRTYNILDTIQPNGKYTSDFESLYPIKYLNHLTLTGIPPHELKLKIHCPIMLLRNINQKQGLCNGTRLIVSQLLPNVIEATIMTGTCIGKRVYIPRIKFIHKSPDIPFTFSR</sequence>
<feature type="domain" description="DNA helicase Pif1-like 2B" evidence="5">
    <location>
        <begin position="946"/>
        <end position="991"/>
    </location>
</feature>
<keyword evidence="1" id="KW-0233">DNA recombination</keyword>
<dbReference type="EMBL" id="NBSK02000005">
    <property type="protein sequence ID" value="KAJ0207962.1"/>
    <property type="molecule type" value="Genomic_DNA"/>
</dbReference>
<evidence type="ECO:0000313" key="6">
    <source>
        <dbReference type="EMBL" id="KAJ0207962.1"/>
    </source>
</evidence>
<dbReference type="GO" id="GO:0005524">
    <property type="term" value="F:ATP binding"/>
    <property type="evidence" value="ECO:0007669"/>
    <property type="project" value="UniProtKB-KW"/>
</dbReference>
<dbReference type="PANTHER" id="PTHR10492:SF96">
    <property type="entry name" value="ATP-DEPENDENT DNA HELICASE"/>
    <property type="match status" value="1"/>
</dbReference>
<evidence type="ECO:0000256" key="1">
    <source>
        <dbReference type="RuleBase" id="RU363044"/>
    </source>
</evidence>
<comment type="catalytic activity">
    <reaction evidence="1">
        <text>ATP + H2O = ADP + phosphate + H(+)</text>
        <dbReference type="Rhea" id="RHEA:13065"/>
        <dbReference type="ChEBI" id="CHEBI:15377"/>
        <dbReference type="ChEBI" id="CHEBI:15378"/>
        <dbReference type="ChEBI" id="CHEBI:30616"/>
        <dbReference type="ChEBI" id="CHEBI:43474"/>
        <dbReference type="ChEBI" id="CHEBI:456216"/>
        <dbReference type="EC" id="5.6.2.3"/>
    </reaction>
</comment>
<dbReference type="Pfam" id="PF05970">
    <property type="entry name" value="PIF1"/>
    <property type="match status" value="1"/>
</dbReference>
<keyword evidence="1" id="KW-0234">DNA repair</keyword>
<dbReference type="Proteomes" id="UP000235145">
    <property type="component" value="Unassembled WGS sequence"/>
</dbReference>
<dbReference type="Gene3D" id="3.40.50.300">
    <property type="entry name" value="P-loop containing nucleotide triphosphate hydrolases"/>
    <property type="match status" value="1"/>
</dbReference>
<keyword evidence="1" id="KW-0347">Helicase</keyword>
<keyword evidence="1" id="KW-0378">Hydrolase</keyword>
<proteinExistence type="inferred from homology"/>
<feature type="domain" description="Helitron helicase-like" evidence="4">
    <location>
        <begin position="313"/>
        <end position="460"/>
    </location>
</feature>
<evidence type="ECO:0000313" key="7">
    <source>
        <dbReference type="Proteomes" id="UP000235145"/>
    </source>
</evidence>
<dbReference type="Pfam" id="PF21530">
    <property type="entry name" value="Pif1_2B_dom"/>
    <property type="match status" value="1"/>
</dbReference>
<protein>
    <recommendedName>
        <fullName evidence="1">ATP-dependent DNA helicase</fullName>
        <ecNumber evidence="1">5.6.2.3</ecNumber>
    </recommendedName>
</protein>
<dbReference type="InterPro" id="IPR025476">
    <property type="entry name" value="Helitron_helicase-like"/>
</dbReference>
<dbReference type="InterPro" id="IPR027417">
    <property type="entry name" value="P-loop_NTPase"/>
</dbReference>
<dbReference type="GO" id="GO:0043139">
    <property type="term" value="F:5'-3' DNA helicase activity"/>
    <property type="evidence" value="ECO:0007669"/>
    <property type="project" value="UniProtKB-EC"/>
</dbReference>
<keyword evidence="1" id="KW-0067">ATP-binding</keyword>
<feature type="domain" description="DNA helicase Pif1-like DEAD-box helicase" evidence="3">
    <location>
        <begin position="723"/>
        <end position="842"/>
    </location>
</feature>
<gene>
    <name evidence="6" type="ORF">LSAT_V11C500249610</name>
</gene>
<name>A0A9R1XHD1_LACSA</name>
<keyword evidence="1" id="KW-0227">DNA damage</keyword>
<evidence type="ECO:0000259" key="3">
    <source>
        <dbReference type="Pfam" id="PF05970"/>
    </source>
</evidence>
<feature type="compositionally biased region" description="Low complexity" evidence="2">
    <location>
        <begin position="8"/>
        <end position="20"/>
    </location>
</feature>
<accession>A0A9R1XHD1</accession>
<evidence type="ECO:0000259" key="4">
    <source>
        <dbReference type="Pfam" id="PF14214"/>
    </source>
</evidence>